<reference evidence="3" key="1">
    <citation type="submission" date="2018-03" db="EMBL/GenBank/DDBJ databases">
        <authorList>
            <person name="Rodrigo-Torres L."/>
            <person name="Arahal R. D."/>
            <person name="Lucena T."/>
        </authorList>
    </citation>
    <scope>NUCLEOTIDE SEQUENCE [LARGE SCALE GENOMIC DNA]</scope>
    <source>
        <strain evidence="3">CECT 8871</strain>
    </source>
</reference>
<dbReference type="PANTHER" id="PTHR35893">
    <property type="entry name" value="INNER MEMBRANE PROTEIN-RELATED"/>
    <property type="match status" value="1"/>
</dbReference>
<evidence type="ECO:0000313" key="2">
    <source>
        <dbReference type="EMBL" id="SPF79560.1"/>
    </source>
</evidence>
<accession>A0A2R8AUA4</accession>
<name>A0A2R8AUA4_9RHOB</name>
<dbReference type="PANTHER" id="PTHR35893:SF3">
    <property type="entry name" value="INNER MEMBRANE PROTEIN"/>
    <property type="match status" value="1"/>
</dbReference>
<organism evidence="2 3">
    <name type="scientific">Pseudoprimorskyibacter insulae</name>
    <dbReference type="NCBI Taxonomy" id="1695997"/>
    <lineage>
        <taxon>Bacteria</taxon>
        <taxon>Pseudomonadati</taxon>
        <taxon>Pseudomonadota</taxon>
        <taxon>Alphaproteobacteria</taxon>
        <taxon>Rhodobacterales</taxon>
        <taxon>Paracoccaceae</taxon>
        <taxon>Pseudoprimorskyibacter</taxon>
    </lineage>
</organism>
<dbReference type="InterPro" id="IPR043605">
    <property type="entry name" value="DUF883_C"/>
</dbReference>
<dbReference type="RefSeq" id="WP_108885424.1">
    <property type="nucleotide sequence ID" value="NZ_OMOJ01000002.1"/>
</dbReference>
<gene>
    <name evidence="2" type="ORF">PRI8871_01356</name>
</gene>
<dbReference type="GO" id="GO:0043022">
    <property type="term" value="F:ribosome binding"/>
    <property type="evidence" value="ECO:0007669"/>
    <property type="project" value="InterPro"/>
</dbReference>
<evidence type="ECO:0000259" key="1">
    <source>
        <dbReference type="Pfam" id="PF19029"/>
    </source>
</evidence>
<keyword evidence="3" id="KW-1185">Reference proteome</keyword>
<dbReference type="AlphaFoldDB" id="A0A2R8AUA4"/>
<dbReference type="Proteomes" id="UP000244904">
    <property type="component" value="Unassembled WGS sequence"/>
</dbReference>
<dbReference type="EMBL" id="OMOJ01000002">
    <property type="protein sequence ID" value="SPF79560.1"/>
    <property type="molecule type" value="Genomic_DNA"/>
</dbReference>
<feature type="domain" description="DUF883" evidence="1">
    <location>
        <begin position="81"/>
        <end position="110"/>
    </location>
</feature>
<dbReference type="Pfam" id="PF19029">
    <property type="entry name" value="DUF883_C"/>
    <property type="match status" value="1"/>
</dbReference>
<proteinExistence type="predicted"/>
<sequence length="110" mass="11224">MARTATSIANGKDVSAQDVEAQIATLKSDISELTKVIAELGKSRSTEVAAQARQNADALVAKGNEVLASAKTTAQDAAQKTETAIKENPGTAVAIATGLGFLAGILATRR</sequence>
<evidence type="ECO:0000313" key="3">
    <source>
        <dbReference type="Proteomes" id="UP000244904"/>
    </source>
</evidence>
<dbReference type="OrthoDB" id="8373403at2"/>
<dbReference type="InterPro" id="IPR010279">
    <property type="entry name" value="YqjD/ElaB"/>
</dbReference>
<protein>
    <recommendedName>
        <fullName evidence="1">DUF883 domain-containing protein</fullName>
    </recommendedName>
</protein>